<dbReference type="CDD" id="cd06225">
    <property type="entry name" value="HAMP"/>
    <property type="match status" value="1"/>
</dbReference>
<keyword evidence="8" id="KW-0418">Kinase</keyword>
<evidence type="ECO:0000256" key="5">
    <source>
        <dbReference type="ARBA" id="ARBA00022553"/>
    </source>
</evidence>
<evidence type="ECO:0000256" key="7">
    <source>
        <dbReference type="ARBA" id="ARBA00022741"/>
    </source>
</evidence>
<dbReference type="InterPro" id="IPR035965">
    <property type="entry name" value="PAS-like_dom_sf"/>
</dbReference>
<keyword evidence="10" id="KW-0902">Two-component regulatory system</keyword>
<dbReference type="EC" id="2.7.13.3" evidence="3"/>
<dbReference type="GO" id="GO:0005886">
    <property type="term" value="C:plasma membrane"/>
    <property type="evidence" value="ECO:0007669"/>
    <property type="project" value="UniProtKB-SubCell"/>
</dbReference>
<comment type="caution">
    <text evidence="16">The sequence shown here is derived from an EMBL/GenBank/DDBJ whole genome shotgun (WGS) entry which is preliminary data.</text>
</comment>
<feature type="transmembrane region" description="Helical" evidence="13">
    <location>
        <begin position="45"/>
        <end position="73"/>
    </location>
</feature>
<evidence type="ECO:0000256" key="9">
    <source>
        <dbReference type="ARBA" id="ARBA00022840"/>
    </source>
</evidence>
<feature type="non-terminal residue" evidence="16">
    <location>
        <position position="171"/>
    </location>
</feature>
<dbReference type="Gene3D" id="6.10.340.10">
    <property type="match status" value="1"/>
</dbReference>
<dbReference type="PROSITE" id="PS50885">
    <property type="entry name" value="HAMP"/>
    <property type="match status" value="1"/>
</dbReference>
<evidence type="ECO:0000256" key="2">
    <source>
        <dbReference type="ARBA" id="ARBA00004651"/>
    </source>
</evidence>
<keyword evidence="7" id="KW-0547">Nucleotide-binding</keyword>
<dbReference type="SUPFAM" id="SSF55785">
    <property type="entry name" value="PYP-like sensor domain (PAS domain)"/>
    <property type="match status" value="1"/>
</dbReference>
<feature type="domain" description="HAMP" evidence="15">
    <location>
        <begin position="70"/>
        <end position="122"/>
    </location>
</feature>
<dbReference type="Proteomes" id="UP000228777">
    <property type="component" value="Unassembled WGS sequence"/>
</dbReference>
<evidence type="ECO:0000259" key="15">
    <source>
        <dbReference type="PROSITE" id="PS50885"/>
    </source>
</evidence>
<name>A0A2M6Z3K4_9BACT</name>
<proteinExistence type="predicted"/>
<accession>A0A2M6Z3K4</accession>
<dbReference type="GO" id="GO:0004673">
    <property type="term" value="F:protein histidine kinase activity"/>
    <property type="evidence" value="ECO:0007669"/>
    <property type="project" value="UniProtKB-EC"/>
</dbReference>
<keyword evidence="11 13" id="KW-0472">Membrane</keyword>
<keyword evidence="6" id="KW-0808">Transferase</keyword>
<sequence length="171" mass="19548">MPLKRLKSFRVFLYFLIIGLFLFLIISLFTLFLRQESKTFANFLSNFFLIFSSFNIFIFIIAIVGIFISIGVVHSLEKISRFSQQIREGNFKASLEVKRADEIGRLAENLVQMRDQLVKILNSLEREKEKALSIIKNISDGIVVLNSQGIIKIANSVAQEILSETEKNIIG</sequence>
<dbReference type="InterPro" id="IPR050398">
    <property type="entry name" value="HssS/ArlS-like"/>
</dbReference>
<dbReference type="GO" id="GO:0000160">
    <property type="term" value="P:phosphorelay signal transduction system"/>
    <property type="evidence" value="ECO:0007669"/>
    <property type="project" value="UniProtKB-KW"/>
</dbReference>
<keyword evidence="13" id="KW-0812">Transmembrane</keyword>
<dbReference type="SMART" id="SM00304">
    <property type="entry name" value="HAMP"/>
    <property type="match status" value="1"/>
</dbReference>
<gene>
    <name evidence="16" type="ORF">COS93_01220</name>
</gene>
<dbReference type="EMBL" id="PEWP01000021">
    <property type="protein sequence ID" value="PIU46960.1"/>
    <property type="molecule type" value="Genomic_DNA"/>
</dbReference>
<dbReference type="InterPro" id="IPR000014">
    <property type="entry name" value="PAS"/>
</dbReference>
<organism evidence="16 17">
    <name type="scientific">bacterium (Candidatus Gribaldobacteria) CG07_land_8_20_14_0_80_33_18</name>
    <dbReference type="NCBI Taxonomy" id="2014272"/>
    <lineage>
        <taxon>Bacteria</taxon>
        <taxon>Candidatus Gribaldobacteria</taxon>
    </lineage>
</organism>
<dbReference type="Pfam" id="PF00672">
    <property type="entry name" value="HAMP"/>
    <property type="match status" value="1"/>
</dbReference>
<keyword evidence="13" id="KW-1133">Transmembrane helix</keyword>
<dbReference type="SUPFAM" id="SSF158472">
    <property type="entry name" value="HAMP domain-like"/>
    <property type="match status" value="1"/>
</dbReference>
<evidence type="ECO:0000256" key="4">
    <source>
        <dbReference type="ARBA" id="ARBA00022475"/>
    </source>
</evidence>
<feature type="coiled-coil region" evidence="12">
    <location>
        <begin position="107"/>
        <end position="134"/>
    </location>
</feature>
<evidence type="ECO:0000313" key="16">
    <source>
        <dbReference type="EMBL" id="PIU46960.1"/>
    </source>
</evidence>
<dbReference type="GO" id="GO:0005524">
    <property type="term" value="F:ATP binding"/>
    <property type="evidence" value="ECO:0007669"/>
    <property type="project" value="UniProtKB-KW"/>
</dbReference>
<dbReference type="PROSITE" id="PS50112">
    <property type="entry name" value="PAS"/>
    <property type="match status" value="1"/>
</dbReference>
<evidence type="ECO:0000313" key="17">
    <source>
        <dbReference type="Proteomes" id="UP000228777"/>
    </source>
</evidence>
<dbReference type="PANTHER" id="PTHR45528">
    <property type="entry name" value="SENSOR HISTIDINE KINASE CPXA"/>
    <property type="match status" value="1"/>
</dbReference>
<dbReference type="InterPro" id="IPR003660">
    <property type="entry name" value="HAMP_dom"/>
</dbReference>
<evidence type="ECO:0000256" key="3">
    <source>
        <dbReference type="ARBA" id="ARBA00012438"/>
    </source>
</evidence>
<evidence type="ECO:0000256" key="11">
    <source>
        <dbReference type="ARBA" id="ARBA00023136"/>
    </source>
</evidence>
<keyword evidence="12" id="KW-0175">Coiled coil</keyword>
<keyword evidence="9" id="KW-0067">ATP-binding</keyword>
<protein>
    <recommendedName>
        <fullName evidence="3">histidine kinase</fullName>
        <ecNumber evidence="3">2.7.13.3</ecNumber>
    </recommendedName>
</protein>
<evidence type="ECO:0000256" key="1">
    <source>
        <dbReference type="ARBA" id="ARBA00000085"/>
    </source>
</evidence>
<reference evidence="17" key="1">
    <citation type="submission" date="2017-09" db="EMBL/GenBank/DDBJ databases">
        <title>Depth-based differentiation of microbial function through sediment-hosted aquifers and enrichment of novel symbionts in the deep terrestrial subsurface.</title>
        <authorList>
            <person name="Probst A.J."/>
            <person name="Ladd B."/>
            <person name="Jarett J.K."/>
            <person name="Geller-Mcgrath D.E."/>
            <person name="Sieber C.M.K."/>
            <person name="Emerson J.B."/>
            <person name="Anantharaman K."/>
            <person name="Thomas B.C."/>
            <person name="Malmstrom R."/>
            <person name="Stieglmeier M."/>
            <person name="Klingl A."/>
            <person name="Woyke T."/>
            <person name="Ryan C.M."/>
            <person name="Banfield J.F."/>
        </authorList>
    </citation>
    <scope>NUCLEOTIDE SEQUENCE [LARGE SCALE GENOMIC DNA]</scope>
</reference>
<evidence type="ECO:0000256" key="12">
    <source>
        <dbReference type="SAM" id="Coils"/>
    </source>
</evidence>
<feature type="transmembrane region" description="Helical" evidence="13">
    <location>
        <begin position="12"/>
        <end position="33"/>
    </location>
</feature>
<feature type="domain" description="PAS" evidence="14">
    <location>
        <begin position="127"/>
        <end position="171"/>
    </location>
</feature>
<keyword evidence="5" id="KW-0597">Phosphoprotein</keyword>
<evidence type="ECO:0000256" key="13">
    <source>
        <dbReference type="SAM" id="Phobius"/>
    </source>
</evidence>
<evidence type="ECO:0000256" key="10">
    <source>
        <dbReference type="ARBA" id="ARBA00023012"/>
    </source>
</evidence>
<dbReference type="AlphaFoldDB" id="A0A2M6Z3K4"/>
<comment type="subcellular location">
    <subcellularLocation>
        <location evidence="2">Cell membrane</location>
        <topology evidence="2">Multi-pass membrane protein</topology>
    </subcellularLocation>
</comment>
<dbReference type="Gene3D" id="3.30.450.20">
    <property type="entry name" value="PAS domain"/>
    <property type="match status" value="1"/>
</dbReference>
<evidence type="ECO:0000259" key="14">
    <source>
        <dbReference type="PROSITE" id="PS50112"/>
    </source>
</evidence>
<keyword evidence="4" id="KW-1003">Cell membrane</keyword>
<evidence type="ECO:0000256" key="8">
    <source>
        <dbReference type="ARBA" id="ARBA00022777"/>
    </source>
</evidence>
<dbReference type="PANTHER" id="PTHR45528:SF1">
    <property type="entry name" value="SENSOR HISTIDINE KINASE CPXA"/>
    <property type="match status" value="1"/>
</dbReference>
<comment type="catalytic activity">
    <reaction evidence="1">
        <text>ATP + protein L-histidine = ADP + protein N-phospho-L-histidine.</text>
        <dbReference type="EC" id="2.7.13.3"/>
    </reaction>
</comment>
<evidence type="ECO:0000256" key="6">
    <source>
        <dbReference type="ARBA" id="ARBA00022679"/>
    </source>
</evidence>